<accession>A0A3D8QVS6</accession>
<protein>
    <recommendedName>
        <fullName evidence="9">Zn(II)2Cys6 transcription factor</fullName>
    </recommendedName>
</protein>
<evidence type="ECO:0000313" key="7">
    <source>
        <dbReference type="EMBL" id="RDW65808.1"/>
    </source>
</evidence>
<keyword evidence="5" id="KW-0804">Transcription</keyword>
<evidence type="ECO:0000256" key="3">
    <source>
        <dbReference type="ARBA" id="ARBA00023015"/>
    </source>
</evidence>
<keyword evidence="2" id="KW-0862">Zinc</keyword>
<dbReference type="AlphaFoldDB" id="A0A3D8QVS6"/>
<dbReference type="RefSeq" id="XP_026599911.1">
    <property type="nucleotide sequence ID" value="XM_026751563.1"/>
</dbReference>
<evidence type="ECO:0000256" key="2">
    <source>
        <dbReference type="ARBA" id="ARBA00022833"/>
    </source>
</evidence>
<keyword evidence="3" id="KW-0805">Transcription regulation</keyword>
<comment type="caution">
    <text evidence="7">The sequence shown here is derived from an EMBL/GenBank/DDBJ whole genome shotgun (WGS) entry which is preliminary data.</text>
</comment>
<evidence type="ECO:0000256" key="5">
    <source>
        <dbReference type="ARBA" id="ARBA00023163"/>
    </source>
</evidence>
<keyword evidence="8" id="KW-1185">Reference proteome</keyword>
<dbReference type="EMBL" id="PVWQ01000013">
    <property type="protein sequence ID" value="RDW65808.1"/>
    <property type="molecule type" value="Genomic_DNA"/>
</dbReference>
<gene>
    <name evidence="7" type="ORF">DSM5745_09547</name>
</gene>
<name>A0A3D8QVS6_9EURO</name>
<dbReference type="OrthoDB" id="1600564at2759"/>
<organism evidence="7 8">
    <name type="scientific">Aspergillus mulundensis</name>
    <dbReference type="NCBI Taxonomy" id="1810919"/>
    <lineage>
        <taxon>Eukaryota</taxon>
        <taxon>Fungi</taxon>
        <taxon>Dikarya</taxon>
        <taxon>Ascomycota</taxon>
        <taxon>Pezizomycotina</taxon>
        <taxon>Eurotiomycetes</taxon>
        <taxon>Eurotiomycetidae</taxon>
        <taxon>Eurotiales</taxon>
        <taxon>Aspergillaceae</taxon>
        <taxon>Aspergillus</taxon>
        <taxon>Aspergillus subgen. Nidulantes</taxon>
    </lineage>
</organism>
<sequence>MDGLMTLLASNAGRSDPSTPVRVQTDEHLPEATGIDTEMGTEEENLEADEETLHAFRTQRLQFLPLIYIPITATAQDLKREALFLWRCIYAVESKDTTRQAALITFQSQPQKSSLCVYAQMAIALVFELGLNKPAPPDLNQTISNSNAVGHMPGLKASISTMRTMNERRAVLGCFVLTSIIAQFLGRMDPLRWTPHMKECLDILAHSEESPGDAVLAQITRTRLVADQILQGPWDDGLYGLSPSSTRAAFHSKALESRLKTNKADIPAQLGDNKPILFHIYDTEISLYEAALVKPPADEEMSTLRLDHLYSCLHVVKQFFDLFSAINPVEYTALALPHLAQLSHCFVTLFRLSTFDYPGWNKAAVKNTVDILVVADQISTSLSQVAATVGIHSDGANSDPYSKLGMILQKLRTEWAVRLPGWSGARVDPGSDDLFLPSMEMDDLDSFMNWSGMLWMAEGTGQGFAA</sequence>
<evidence type="ECO:0000256" key="6">
    <source>
        <dbReference type="ARBA" id="ARBA00023242"/>
    </source>
</evidence>
<evidence type="ECO:0008006" key="9">
    <source>
        <dbReference type="Google" id="ProtNLM"/>
    </source>
</evidence>
<dbReference type="GO" id="GO:0005634">
    <property type="term" value="C:nucleus"/>
    <property type="evidence" value="ECO:0007669"/>
    <property type="project" value="UniProtKB-SubCell"/>
</dbReference>
<dbReference type="PANTHER" id="PTHR31845:SF32">
    <property type="entry name" value="MISCELLANEOUS ZN(II)2CYS6 TRANSCRIPTION FACTOR (EUROFUNG)-RELATED"/>
    <property type="match status" value="1"/>
</dbReference>
<proteinExistence type="predicted"/>
<dbReference type="STRING" id="1810919.A0A3D8QVS6"/>
<evidence type="ECO:0000256" key="4">
    <source>
        <dbReference type="ARBA" id="ARBA00023125"/>
    </source>
</evidence>
<reference evidence="7 8" key="1">
    <citation type="journal article" date="2018" name="IMA Fungus">
        <title>IMA Genome-F 9: Draft genome sequence of Annulohypoxylon stygium, Aspergillus mulundensis, Berkeleyomyces basicola (syn. Thielaviopsis basicola), Ceratocystis smalleyi, two Cercospora beticola strains, Coleophoma cylindrospora, Fusarium fracticaudum, Phialophora cf. hyalina, and Morchella septimelata.</title>
        <authorList>
            <person name="Wingfield B.D."/>
            <person name="Bills G.F."/>
            <person name="Dong Y."/>
            <person name="Huang W."/>
            <person name="Nel W.J."/>
            <person name="Swalarsk-Parry B.S."/>
            <person name="Vaghefi N."/>
            <person name="Wilken P.M."/>
            <person name="An Z."/>
            <person name="de Beer Z.W."/>
            <person name="De Vos L."/>
            <person name="Chen L."/>
            <person name="Duong T.A."/>
            <person name="Gao Y."/>
            <person name="Hammerbacher A."/>
            <person name="Kikkert J.R."/>
            <person name="Li Y."/>
            <person name="Li H."/>
            <person name="Li K."/>
            <person name="Li Q."/>
            <person name="Liu X."/>
            <person name="Ma X."/>
            <person name="Naidoo K."/>
            <person name="Pethybridge S.J."/>
            <person name="Sun J."/>
            <person name="Steenkamp E.T."/>
            <person name="van der Nest M.A."/>
            <person name="van Wyk S."/>
            <person name="Wingfield M.J."/>
            <person name="Xiong C."/>
            <person name="Yue Q."/>
            <person name="Zhang X."/>
        </authorList>
    </citation>
    <scope>NUCLEOTIDE SEQUENCE [LARGE SCALE GENOMIC DNA]</scope>
    <source>
        <strain evidence="7 8">DSM 5745</strain>
    </source>
</reference>
<dbReference type="InterPro" id="IPR051089">
    <property type="entry name" value="prtT"/>
</dbReference>
<evidence type="ECO:0000313" key="8">
    <source>
        <dbReference type="Proteomes" id="UP000256690"/>
    </source>
</evidence>
<dbReference type="GeneID" id="38119917"/>
<comment type="subcellular location">
    <subcellularLocation>
        <location evidence="1">Nucleus</location>
    </subcellularLocation>
</comment>
<keyword evidence="6" id="KW-0539">Nucleus</keyword>
<dbReference type="PANTHER" id="PTHR31845">
    <property type="entry name" value="FINGER DOMAIN PROTEIN, PUTATIVE-RELATED"/>
    <property type="match status" value="1"/>
</dbReference>
<keyword evidence="4" id="KW-0238">DNA-binding</keyword>
<dbReference type="GO" id="GO:0000981">
    <property type="term" value="F:DNA-binding transcription factor activity, RNA polymerase II-specific"/>
    <property type="evidence" value="ECO:0007669"/>
    <property type="project" value="TreeGrafter"/>
</dbReference>
<evidence type="ECO:0000256" key="1">
    <source>
        <dbReference type="ARBA" id="ARBA00004123"/>
    </source>
</evidence>
<dbReference type="CDD" id="cd12148">
    <property type="entry name" value="fungal_TF_MHR"/>
    <property type="match status" value="1"/>
</dbReference>
<dbReference type="Proteomes" id="UP000256690">
    <property type="component" value="Unassembled WGS sequence"/>
</dbReference>
<dbReference type="GO" id="GO:0000976">
    <property type="term" value="F:transcription cis-regulatory region binding"/>
    <property type="evidence" value="ECO:0007669"/>
    <property type="project" value="TreeGrafter"/>
</dbReference>